<organism evidence="16 17">
    <name type="scientific">Willisornis vidua</name>
    <name type="common">Xingu scale-backed antbird</name>
    <dbReference type="NCBI Taxonomy" id="1566151"/>
    <lineage>
        <taxon>Eukaryota</taxon>
        <taxon>Metazoa</taxon>
        <taxon>Chordata</taxon>
        <taxon>Craniata</taxon>
        <taxon>Vertebrata</taxon>
        <taxon>Euteleostomi</taxon>
        <taxon>Archelosauria</taxon>
        <taxon>Archosauria</taxon>
        <taxon>Dinosauria</taxon>
        <taxon>Saurischia</taxon>
        <taxon>Theropoda</taxon>
        <taxon>Coelurosauria</taxon>
        <taxon>Aves</taxon>
        <taxon>Neognathae</taxon>
        <taxon>Neoaves</taxon>
        <taxon>Telluraves</taxon>
        <taxon>Australaves</taxon>
        <taxon>Passeriformes</taxon>
        <taxon>Thamnophilidae</taxon>
        <taxon>Willisornis</taxon>
    </lineage>
</organism>
<evidence type="ECO:0000256" key="13">
    <source>
        <dbReference type="SAM" id="Phobius"/>
    </source>
</evidence>
<feature type="compositionally biased region" description="Acidic residues" evidence="12">
    <location>
        <begin position="563"/>
        <end position="576"/>
    </location>
</feature>
<evidence type="ECO:0000259" key="14">
    <source>
        <dbReference type="PROSITE" id="PS50262"/>
    </source>
</evidence>
<dbReference type="InterPro" id="IPR024057">
    <property type="entry name" value="Nucleoplasmin_core_dom"/>
</dbReference>
<keyword evidence="11" id="KW-0675">Receptor</keyword>
<name>A0ABQ9DQ44_9PASS</name>
<evidence type="ECO:0000313" key="16">
    <source>
        <dbReference type="EMBL" id="KAJ7423330.1"/>
    </source>
</evidence>
<dbReference type="SUPFAM" id="SSF69203">
    <property type="entry name" value="Nucleoplasmin-like core domain"/>
    <property type="match status" value="1"/>
</dbReference>
<feature type="compositionally biased region" description="Basic and acidic residues" evidence="12">
    <location>
        <begin position="944"/>
        <end position="960"/>
    </location>
</feature>
<feature type="transmembrane region" description="Helical" evidence="13">
    <location>
        <begin position="102"/>
        <end position="123"/>
    </location>
</feature>
<dbReference type="SMART" id="SM01381">
    <property type="entry name" value="7TM_GPCR_Srsx"/>
    <property type="match status" value="1"/>
</dbReference>
<feature type="transmembrane region" description="Helical" evidence="13">
    <location>
        <begin position="64"/>
        <end position="82"/>
    </location>
</feature>
<dbReference type="SUPFAM" id="SSF144270">
    <property type="entry name" value="Eferin C-derminal domain-like"/>
    <property type="match status" value="1"/>
</dbReference>
<feature type="region of interest" description="Disordered" evidence="12">
    <location>
        <begin position="557"/>
        <end position="593"/>
    </location>
</feature>
<evidence type="ECO:0000256" key="6">
    <source>
        <dbReference type="ARBA" id="ARBA00023136"/>
    </source>
</evidence>
<keyword evidence="7" id="KW-0564">Palmitate</keyword>
<accession>A0ABQ9DQ44</accession>
<dbReference type="PRINTS" id="PR00237">
    <property type="entry name" value="GPCRRHODOPSN"/>
</dbReference>
<feature type="domain" description="G-protein coupled receptors family 1 profile" evidence="14">
    <location>
        <begin position="44"/>
        <end position="318"/>
    </location>
</feature>
<dbReference type="Gene3D" id="1.20.5.2440">
    <property type="match status" value="1"/>
</dbReference>
<comment type="subcellular location">
    <subcellularLocation>
        <location evidence="1">Membrane</location>
    </subcellularLocation>
</comment>
<keyword evidence="11" id="KW-0807">Transducer</keyword>
<gene>
    <name evidence="16" type="ORF">WISP_34026</name>
</gene>
<dbReference type="PRINTS" id="PR00561">
    <property type="entry name" value="ADRENRGCB1AR"/>
</dbReference>
<feature type="compositionally biased region" description="Low complexity" evidence="12">
    <location>
        <begin position="1177"/>
        <end position="1203"/>
    </location>
</feature>
<evidence type="ECO:0000256" key="12">
    <source>
        <dbReference type="SAM" id="MobiDB-lite"/>
    </source>
</evidence>
<evidence type="ECO:0000256" key="11">
    <source>
        <dbReference type="RuleBase" id="RU000688"/>
    </source>
</evidence>
<feature type="compositionally biased region" description="Polar residues" evidence="12">
    <location>
        <begin position="682"/>
        <end position="698"/>
    </location>
</feature>
<keyword evidence="10" id="KW-0449">Lipoprotein</keyword>
<dbReference type="InterPro" id="IPR036824">
    <property type="entry name" value="Nucleoplasmin_core_dom_sf"/>
</dbReference>
<evidence type="ECO:0000256" key="8">
    <source>
        <dbReference type="ARBA" id="ARBA00023157"/>
    </source>
</evidence>
<dbReference type="InterPro" id="IPR000276">
    <property type="entry name" value="GPCR_Rhodpsn"/>
</dbReference>
<dbReference type="PROSITE" id="PS50262">
    <property type="entry name" value="G_PROTEIN_RECEP_F1_2"/>
    <property type="match status" value="1"/>
</dbReference>
<evidence type="ECO:0000313" key="17">
    <source>
        <dbReference type="Proteomes" id="UP001145742"/>
    </source>
</evidence>
<dbReference type="Gene3D" id="2.60.120.340">
    <property type="entry name" value="Nucleoplasmin core domain"/>
    <property type="match status" value="1"/>
</dbReference>
<evidence type="ECO:0000259" key="15">
    <source>
        <dbReference type="PROSITE" id="PS51511"/>
    </source>
</evidence>
<evidence type="ECO:0000256" key="9">
    <source>
        <dbReference type="ARBA" id="ARBA00023180"/>
    </source>
</evidence>
<dbReference type="Pfam" id="PF09457">
    <property type="entry name" value="RBD-FIP"/>
    <property type="match status" value="1"/>
</dbReference>
<dbReference type="PROSITE" id="PS51511">
    <property type="entry name" value="FIP_RBD"/>
    <property type="match status" value="1"/>
</dbReference>
<evidence type="ECO:0000256" key="2">
    <source>
        <dbReference type="ARBA" id="ARBA00022448"/>
    </source>
</evidence>
<keyword evidence="8" id="KW-1015">Disulfide bond</keyword>
<dbReference type="PRINTS" id="PR01103">
    <property type="entry name" value="ADRENERGICR"/>
</dbReference>
<evidence type="ECO:0000256" key="1">
    <source>
        <dbReference type="ARBA" id="ARBA00004370"/>
    </source>
</evidence>
<evidence type="ECO:0000256" key="4">
    <source>
        <dbReference type="ARBA" id="ARBA00022692"/>
    </source>
</evidence>
<dbReference type="PANTHER" id="PTHR15746">
    <property type="entry name" value="RAB11-RELATED"/>
    <property type="match status" value="1"/>
</dbReference>
<keyword evidence="17" id="KW-1185">Reference proteome</keyword>
<feature type="region of interest" description="Disordered" evidence="12">
    <location>
        <begin position="864"/>
        <end position="1035"/>
    </location>
</feature>
<dbReference type="InterPro" id="IPR017452">
    <property type="entry name" value="GPCR_Rhodpsn_7TM"/>
</dbReference>
<evidence type="ECO:0000256" key="10">
    <source>
        <dbReference type="ARBA" id="ARBA00023288"/>
    </source>
</evidence>
<dbReference type="InterPro" id="IPR000507">
    <property type="entry name" value="ADRB1_rcpt"/>
</dbReference>
<feature type="compositionally biased region" description="Low complexity" evidence="12">
    <location>
        <begin position="977"/>
        <end position="994"/>
    </location>
</feature>
<feature type="compositionally biased region" description="Basic and acidic residues" evidence="12">
    <location>
        <begin position="900"/>
        <end position="909"/>
    </location>
</feature>
<feature type="compositionally biased region" description="Polar residues" evidence="12">
    <location>
        <begin position="381"/>
        <end position="398"/>
    </location>
</feature>
<evidence type="ECO:0000256" key="3">
    <source>
        <dbReference type="ARBA" id="ARBA00022553"/>
    </source>
</evidence>
<dbReference type="Pfam" id="PF03066">
    <property type="entry name" value="Nucleoplasmin"/>
    <property type="match status" value="1"/>
</dbReference>
<feature type="region of interest" description="Disordered" evidence="12">
    <location>
        <begin position="615"/>
        <end position="781"/>
    </location>
</feature>
<feature type="compositionally biased region" description="Polar residues" evidence="12">
    <location>
        <begin position="800"/>
        <end position="810"/>
    </location>
</feature>
<evidence type="ECO:0008006" key="18">
    <source>
        <dbReference type="Google" id="ProtNLM"/>
    </source>
</evidence>
<feature type="compositionally biased region" description="Gly residues" evidence="12">
    <location>
        <begin position="1064"/>
        <end position="1073"/>
    </location>
</feature>
<dbReference type="SUPFAM" id="SSF81321">
    <property type="entry name" value="Family A G protein-coupled receptor-like"/>
    <property type="match status" value="1"/>
</dbReference>
<proteinExistence type="inferred from homology"/>
<keyword evidence="11" id="KW-0297">G-protein coupled receptor</keyword>
<feature type="compositionally biased region" description="Polar residues" evidence="12">
    <location>
        <begin position="637"/>
        <end position="654"/>
    </location>
</feature>
<keyword evidence="5 13" id="KW-1133">Transmembrane helix</keyword>
<dbReference type="CDD" id="cd15959">
    <property type="entry name" value="7tmA_Beta3_AR"/>
    <property type="match status" value="1"/>
</dbReference>
<protein>
    <recommendedName>
        <fullName evidence="18">G-protein coupled receptors family 1 profile domain-containing protein</fullName>
    </recommendedName>
</protein>
<feature type="compositionally biased region" description="Polar residues" evidence="12">
    <location>
        <begin position="1236"/>
        <end position="1247"/>
    </location>
</feature>
<keyword evidence="2" id="KW-0813">Transport</keyword>
<feature type="transmembrane region" description="Helical" evidence="13">
    <location>
        <begin position="263"/>
        <end position="283"/>
    </location>
</feature>
<feature type="compositionally biased region" description="Basic and acidic residues" evidence="12">
    <location>
        <begin position="1005"/>
        <end position="1014"/>
    </location>
</feature>
<dbReference type="Proteomes" id="UP001145742">
    <property type="component" value="Unassembled WGS sequence"/>
</dbReference>
<feature type="region of interest" description="Disordered" evidence="12">
    <location>
        <begin position="795"/>
        <end position="852"/>
    </location>
</feature>
<keyword evidence="9" id="KW-0325">Glycoprotein</keyword>
<feature type="compositionally biased region" description="Polar residues" evidence="12">
    <location>
        <begin position="838"/>
        <end position="852"/>
    </location>
</feature>
<feature type="domain" description="FIP-RBD" evidence="15">
    <location>
        <begin position="1293"/>
        <end position="1355"/>
    </location>
</feature>
<dbReference type="PANTHER" id="PTHR15746:SF22">
    <property type="entry name" value="RAB11 FAMILY-INTERACTING PROTEIN 1"/>
    <property type="match status" value="1"/>
</dbReference>
<feature type="region of interest" description="Disordered" evidence="12">
    <location>
        <begin position="1051"/>
        <end position="1251"/>
    </location>
</feature>
<comment type="caution">
    <text evidence="16">The sequence shown here is derived from an EMBL/GenBank/DDBJ whole genome shotgun (WGS) entry which is preliminary data.</text>
</comment>
<keyword evidence="6 13" id="KW-0472">Membrane</keyword>
<evidence type="ECO:0000256" key="7">
    <source>
        <dbReference type="ARBA" id="ARBA00023139"/>
    </source>
</evidence>
<feature type="compositionally biased region" description="Basic and acidic residues" evidence="12">
    <location>
        <begin position="615"/>
        <end position="630"/>
    </location>
</feature>
<comment type="similarity">
    <text evidence="11">Belongs to the G-protein coupled receptor 1 family.</text>
</comment>
<dbReference type="InterPro" id="IPR037789">
    <property type="entry name" value="FIP_classI"/>
</dbReference>
<dbReference type="EMBL" id="WHWB01032855">
    <property type="protein sequence ID" value="KAJ7423330.1"/>
    <property type="molecule type" value="Genomic_DNA"/>
</dbReference>
<dbReference type="PROSITE" id="PS00237">
    <property type="entry name" value="G_PROTEIN_RECEP_F1_1"/>
    <property type="match status" value="1"/>
</dbReference>
<keyword evidence="3" id="KW-0597">Phosphoprotein</keyword>
<sequence>MSPLPAGNGSAWGGSGNCSGVGSLGRQWVLGAALSLTVLVIVAGNLLVIVAIAKTPRLQTMTNIFITSLACADLIMGLLVVPPGATILLSGHWPYGTTVCELWTSLDVLCVTASIETLCAIAVDRYLAITSPLQYEALVTKGRARAVVCLVWAISAFISFLPIMNHWWRDGADEQAARCYDDPRCCDFVTNMTYAIISSTISFYVPLLVMIFVYVRVFAVATRHVQLIGKDKVRFLQEPPGPTSRSSRRRRPSRLLAIKEHKALKTLGIIMGIFTLCWLPFFVANIIKVFCRPLVPDQLFLFLNWLGYVNSAFNPIIYCRSPDFRSAFRKLLCCPRRADRRLHAVSQDLQHCPCAFSPRGGPPEDSKVAPGSPGEDGEARGSSSRAEETPQSQGSGHWQRSLGESRLQGTQTTLCSQPDESWSVVSDLLWKMDTSFPSSQLQSEERPVIEFWGCQLGTGAQSYVVKEDDDLLEHLLLLRTICLDADARDELHVVAVDSKNASGEHKPLPIAALRSSVLPMISLKRMELVPPVTFVLQCGTGPVYLSGQHVILEDDAESKAEEEVFSEEDMGDEDGDGAWYKLRSKPGKKEKERGEIEVDIQFMRSSMTASMFDLSMKDKPRSPFGKLKDKLKGKRSSGLSDTASAIVPSTTHSPADSEDEAVEKEKKKSKFKALFSKPGLQKTLSQSMSVLPTQQPVTQKVRLRPSDFQPQRDEEESETSPTSERAFGNALEEKPAPSPLFKSRKTALLDSRQLTQGTTNHTKKEGLSLFSGLKSKSDPISKSSLCINGSHVYMEDTTTKDNTPTSSPSPLNFRRKQLFASEENLSSRSIKPEEAERTSPNQPFSGSTSLETFKSMTLPSYKLLSSEEHLDTSVPPSTEAVRDTKKPDHKKSALLSLVTGRREVGKAGDAENIPDRTLQSEENRIPEEKSEEEAKCLEPPADLGRGDPSGDTHSTEDSSANKRPLSPAEEERKPEQAAVPAKTKAVKPSGSSGTVPPPVTPGGDSGDRPLKAEGDDNLSVGLTDLKPAIPIPADRGSKVASLPVILEGGSDDELLGDCQESPGGTAGDKGVSGTGELPRGLTALHRELGGLPDSSAAAPMTLAAQGGGGGGDDVPGACKPGRSPVLPAGVGAPRVSVQGADSGLGVTSHSRECNSHFEKQELEMSVGVEEPAECDLSEPSASPSSLSSSCHPSSSSSSLPSDTPSHRAESPKKPTAEGFADKAGNSGKKKLLQARVSPSETFPNQTLWGGETLSPKHRLHPVKPMNAMANKSQSKNLNVISTMNEKLLEMSVKKYDPSDPAYAYAQLTHDELIQLVLKQKDTISRKDLQVRELEDYIDNLLVRVMEETPNILRVSMSGNKKAGKM</sequence>
<dbReference type="InterPro" id="IPR002233">
    <property type="entry name" value="ADR_fam"/>
</dbReference>
<feature type="transmembrane region" description="Helical" evidence="13">
    <location>
        <begin position="201"/>
        <end position="222"/>
    </location>
</feature>
<feature type="transmembrane region" description="Helical" evidence="13">
    <location>
        <begin position="28"/>
        <end position="52"/>
    </location>
</feature>
<feature type="compositionally biased region" description="Basic and acidic residues" evidence="12">
    <location>
        <begin position="1149"/>
        <end position="1162"/>
    </location>
</feature>
<feature type="compositionally biased region" description="Basic and acidic residues" evidence="12">
    <location>
        <begin position="1204"/>
        <end position="1215"/>
    </location>
</feature>
<dbReference type="InterPro" id="IPR037245">
    <property type="entry name" value="FIP-RBD_C_sf"/>
</dbReference>
<feature type="compositionally biased region" description="Basic and acidic residues" evidence="12">
    <location>
        <begin position="918"/>
        <end position="936"/>
    </location>
</feature>
<keyword evidence="4 11" id="KW-0812">Transmembrane</keyword>
<dbReference type="Gene3D" id="1.20.1070.10">
    <property type="entry name" value="Rhodopsin 7-helix transmembrane proteins"/>
    <property type="match status" value="1"/>
</dbReference>
<feature type="region of interest" description="Disordered" evidence="12">
    <location>
        <begin position="356"/>
        <end position="401"/>
    </location>
</feature>
<dbReference type="InterPro" id="IPR019018">
    <property type="entry name" value="Rab-bd_FIP-RBD"/>
</dbReference>
<evidence type="ECO:0000256" key="5">
    <source>
        <dbReference type="ARBA" id="ARBA00022989"/>
    </source>
</evidence>
<reference evidence="16" key="1">
    <citation type="submission" date="2019-10" db="EMBL/GenBank/DDBJ databases">
        <authorList>
            <person name="Soares A.E.R."/>
            <person name="Aleixo A."/>
            <person name="Schneider P."/>
            <person name="Miyaki C.Y."/>
            <person name="Schneider M.P."/>
            <person name="Mello C."/>
            <person name="Vasconcelos A.T.R."/>
        </authorList>
    </citation>
    <scope>NUCLEOTIDE SEQUENCE</scope>
    <source>
        <tissue evidence="16">Muscle</tissue>
    </source>
</reference>
<feature type="transmembrane region" description="Helical" evidence="13">
    <location>
        <begin position="144"/>
        <end position="164"/>
    </location>
</feature>
<dbReference type="Pfam" id="PF00001">
    <property type="entry name" value="7tm_1"/>
    <property type="match status" value="1"/>
</dbReference>